<dbReference type="SUPFAM" id="SSF51905">
    <property type="entry name" value="FAD/NAD(P)-binding domain"/>
    <property type="match status" value="1"/>
</dbReference>
<dbReference type="Pfam" id="PF01494">
    <property type="entry name" value="FAD_binding_3"/>
    <property type="match status" value="1"/>
</dbReference>
<comment type="similarity">
    <text evidence="3">Belongs to the 3-hydroxybenzoate 6-hydroxylase family.</text>
</comment>
<proteinExistence type="inferred from homology"/>
<evidence type="ECO:0000313" key="6">
    <source>
        <dbReference type="EMBL" id="CAA2630555.1"/>
    </source>
</evidence>
<dbReference type="PANTHER" id="PTHR45934">
    <property type="entry name" value="FAD/NAD(P)-BINDING OXIDOREDUCTASE FAMILY PROTEIN"/>
    <property type="match status" value="1"/>
</dbReference>
<dbReference type="InterPro" id="IPR036188">
    <property type="entry name" value="FAD/NAD-bd_sf"/>
</dbReference>
<reference evidence="6 7" key="1">
    <citation type="submission" date="2019-12" db="EMBL/GenBank/DDBJ databases">
        <authorList>
            <person name="Scholz U."/>
            <person name="Mascher M."/>
            <person name="Fiebig A."/>
        </authorList>
    </citation>
    <scope>NUCLEOTIDE SEQUENCE</scope>
</reference>
<dbReference type="InterPro" id="IPR002938">
    <property type="entry name" value="FAD-bd"/>
</dbReference>
<protein>
    <recommendedName>
        <fullName evidence="5">FAD-binding domain-containing protein</fullName>
    </recommendedName>
</protein>
<feature type="compositionally biased region" description="Basic residues" evidence="4">
    <location>
        <begin position="16"/>
        <end position="27"/>
    </location>
</feature>
<keyword evidence="1" id="KW-0560">Oxidoreductase</keyword>
<feature type="region of interest" description="Disordered" evidence="4">
    <location>
        <begin position="15"/>
        <end position="59"/>
    </location>
</feature>
<dbReference type="EMBL" id="CACRZD030000013">
    <property type="protein sequence ID" value="CAA6669798.1"/>
    <property type="molecule type" value="Genomic_DNA"/>
</dbReference>
<gene>
    <name evidence="6" type="ORF">SI7747_13016201</name>
</gene>
<evidence type="ECO:0000256" key="1">
    <source>
        <dbReference type="ARBA" id="ARBA00023002"/>
    </source>
</evidence>
<sequence length="435" mass="46982">MATVWTTAVAPLRLLRNPRRRGRRSRRSSPEAESVRRRSSSSAPASRDSPPPSPSPGRAPISRSMAVLILCFPHSASASVSYSLGVRSLVLEQGDSLRAGGTSLTLFKNAWRVLDALGVGQDLRREFLEIEGSLQAGNEVDGGKLLRYFTFKDVDPSQEVRAVERRVLLETLASRLPADSISFSSRLKSISKGETMGTLLELEDGTLIHAKVVIGCDGVRSPVAKWLGFSEPRYVGHCAFRGLGVYPEGHSLDPKVNYVYGRGVRAGYVPVSPTRCTGPRVIDPSALKREAAEMVVGWPAELRNAIDRTPDGSIVRTPLVDRWLWRSSLHLPPPAAWWSPGACCAVEDAVVLAGKLATAMAGGSRGNAAIDRALEDFCSERLARVFPLTVRSNLVGSLLQNGIVIPKLVMLGPFLEHTNFDCELPGPLSVSSVSG</sequence>
<accession>A0A7I8JI25</accession>
<dbReference type="GO" id="GO:0071949">
    <property type="term" value="F:FAD binding"/>
    <property type="evidence" value="ECO:0007669"/>
    <property type="project" value="InterPro"/>
</dbReference>
<dbReference type="EMBL" id="LR743600">
    <property type="protein sequence ID" value="CAA2630555.1"/>
    <property type="molecule type" value="Genomic_DNA"/>
</dbReference>
<dbReference type="AlphaFoldDB" id="A0A7I8JI25"/>
<dbReference type="GO" id="GO:0004497">
    <property type="term" value="F:monooxygenase activity"/>
    <property type="evidence" value="ECO:0007669"/>
    <property type="project" value="UniProtKB-KW"/>
</dbReference>
<evidence type="ECO:0000259" key="5">
    <source>
        <dbReference type="Pfam" id="PF01494"/>
    </source>
</evidence>
<dbReference type="PANTHER" id="PTHR45934:SF9">
    <property type="entry name" value="FAD_NAD(P)-BINDING OXIDOREDUCTASE FAMILY PROTEIN"/>
    <property type="match status" value="1"/>
</dbReference>
<keyword evidence="2" id="KW-0503">Monooxygenase</keyword>
<dbReference type="Proteomes" id="UP001189122">
    <property type="component" value="Unassembled WGS sequence"/>
</dbReference>
<feature type="domain" description="FAD-binding" evidence="5">
    <location>
        <begin position="82"/>
        <end position="232"/>
    </location>
</feature>
<evidence type="ECO:0000313" key="7">
    <source>
        <dbReference type="Proteomes" id="UP001189122"/>
    </source>
</evidence>
<evidence type="ECO:0000256" key="3">
    <source>
        <dbReference type="ARBA" id="ARBA00024018"/>
    </source>
</evidence>
<dbReference type="Gene3D" id="3.50.50.60">
    <property type="entry name" value="FAD/NAD(P)-binding domain"/>
    <property type="match status" value="1"/>
</dbReference>
<evidence type="ECO:0000256" key="2">
    <source>
        <dbReference type="ARBA" id="ARBA00023033"/>
    </source>
</evidence>
<keyword evidence="7" id="KW-1185">Reference proteome</keyword>
<name>A0A7I8JI25_SPIIN</name>
<evidence type="ECO:0000256" key="4">
    <source>
        <dbReference type="SAM" id="MobiDB-lite"/>
    </source>
</evidence>
<dbReference type="InterPro" id="IPR044560">
    <property type="entry name" value="MOase"/>
</dbReference>
<organism evidence="6">
    <name type="scientific">Spirodela intermedia</name>
    <name type="common">Intermediate duckweed</name>
    <dbReference type="NCBI Taxonomy" id="51605"/>
    <lineage>
        <taxon>Eukaryota</taxon>
        <taxon>Viridiplantae</taxon>
        <taxon>Streptophyta</taxon>
        <taxon>Embryophyta</taxon>
        <taxon>Tracheophyta</taxon>
        <taxon>Spermatophyta</taxon>
        <taxon>Magnoliopsida</taxon>
        <taxon>Liliopsida</taxon>
        <taxon>Araceae</taxon>
        <taxon>Lemnoideae</taxon>
        <taxon>Spirodela</taxon>
    </lineage>
</organism>